<feature type="non-terminal residue" evidence="6">
    <location>
        <position position="1"/>
    </location>
</feature>
<evidence type="ECO:0000313" key="6">
    <source>
        <dbReference type="EMBL" id="EGB02457.1"/>
    </source>
</evidence>
<feature type="repeat" description="FG-GAP" evidence="4">
    <location>
        <begin position="307"/>
        <end position="363"/>
    </location>
</feature>
<dbReference type="Gene3D" id="2.130.10.130">
    <property type="entry name" value="Integrin alpha, N-terminal"/>
    <property type="match status" value="2"/>
</dbReference>
<feature type="non-terminal residue" evidence="6">
    <location>
        <position position="420"/>
    </location>
</feature>
<dbReference type="InterPro" id="IPR028994">
    <property type="entry name" value="Integrin_alpha_N"/>
</dbReference>
<dbReference type="PROSITE" id="PS51470">
    <property type="entry name" value="FG_GAP"/>
    <property type="match status" value="1"/>
</dbReference>
<keyword evidence="2" id="KW-0677">Repeat</keyword>
<feature type="compositionally biased region" description="Pro residues" evidence="5">
    <location>
        <begin position="68"/>
        <end position="124"/>
    </location>
</feature>
<dbReference type="RefSeq" id="XP_009042844.1">
    <property type="nucleotide sequence ID" value="XM_009044596.1"/>
</dbReference>
<dbReference type="OrthoDB" id="49473at2759"/>
<dbReference type="Pfam" id="PF14312">
    <property type="entry name" value="FG-GAP_2"/>
    <property type="match status" value="3"/>
</dbReference>
<dbReference type="SUPFAM" id="SSF50965">
    <property type="entry name" value="Galactose oxidase, central domain"/>
    <property type="match status" value="1"/>
</dbReference>
<evidence type="ECO:0000256" key="4">
    <source>
        <dbReference type="PROSITE-ProRule" id="PRU00803"/>
    </source>
</evidence>
<evidence type="ECO:0000256" key="1">
    <source>
        <dbReference type="ARBA" id="ARBA00022729"/>
    </source>
</evidence>
<dbReference type="InterPro" id="IPR013519">
    <property type="entry name" value="Int_alpha_beta-p"/>
</dbReference>
<reference evidence="6 7" key="1">
    <citation type="journal article" date="2011" name="Proc. Natl. Acad. Sci. U.S.A.">
        <title>Niche of harmful alga Aureococcus anophagefferens revealed through ecogenomics.</title>
        <authorList>
            <person name="Gobler C.J."/>
            <person name="Berry D.L."/>
            <person name="Dyhrman S.T."/>
            <person name="Wilhelm S.W."/>
            <person name="Salamov A."/>
            <person name="Lobanov A.V."/>
            <person name="Zhang Y."/>
            <person name="Collier J.L."/>
            <person name="Wurch L.L."/>
            <person name="Kustka A.B."/>
            <person name="Dill B.D."/>
            <person name="Shah M."/>
            <person name="VerBerkmoes N.C."/>
            <person name="Kuo A."/>
            <person name="Terry A."/>
            <person name="Pangilinan J."/>
            <person name="Lindquist E.A."/>
            <person name="Lucas S."/>
            <person name="Paulsen I.T."/>
            <person name="Hattenrath-Lehmann T.K."/>
            <person name="Talmage S.C."/>
            <person name="Walker E.A."/>
            <person name="Koch F."/>
            <person name="Burson A.M."/>
            <person name="Marcoval M.A."/>
            <person name="Tang Y.Z."/>
            <person name="Lecleir G.R."/>
            <person name="Coyne K.J."/>
            <person name="Berg G.M."/>
            <person name="Bertrand E.M."/>
            <person name="Saito M.A."/>
            <person name="Gladyshev V.N."/>
            <person name="Grigoriev I.V."/>
        </authorList>
    </citation>
    <scope>NUCLEOTIDE SEQUENCE [LARGE SCALE GENOMIC DNA]</scope>
    <source>
        <strain evidence="7">CCMP 1984</strain>
    </source>
</reference>
<evidence type="ECO:0000256" key="2">
    <source>
        <dbReference type="ARBA" id="ARBA00022737"/>
    </source>
</evidence>
<dbReference type="KEGG" id="aaf:AURANDRAFT_68863"/>
<name>F0YR02_AURAN</name>
<proteinExistence type="predicted"/>
<dbReference type="InParanoid" id="F0YR02"/>
<dbReference type="PANTHER" id="PTHR36220">
    <property type="entry name" value="UNNAMED PRODUCT"/>
    <property type="match status" value="1"/>
</dbReference>
<accession>F0YR02</accession>
<evidence type="ECO:0000313" key="7">
    <source>
        <dbReference type="Proteomes" id="UP000002729"/>
    </source>
</evidence>
<dbReference type="GeneID" id="20227074"/>
<dbReference type="InterPro" id="IPR013517">
    <property type="entry name" value="FG-GAP"/>
</dbReference>
<keyword evidence="1" id="KW-0732">Signal</keyword>
<gene>
    <name evidence="6" type="ORF">AURANDRAFT_68863</name>
</gene>
<keyword evidence="7" id="KW-1185">Reference proteome</keyword>
<dbReference type="AlphaFoldDB" id="F0YR02"/>
<dbReference type="Proteomes" id="UP000002729">
    <property type="component" value="Unassembled WGS sequence"/>
</dbReference>
<protein>
    <submittedName>
        <fullName evidence="6">Uncharacterized protein</fullName>
    </submittedName>
</protein>
<dbReference type="EMBL" id="GL833512">
    <property type="protein sequence ID" value="EGB02457.1"/>
    <property type="molecule type" value="Genomic_DNA"/>
</dbReference>
<evidence type="ECO:0000256" key="3">
    <source>
        <dbReference type="ARBA" id="ARBA00023180"/>
    </source>
</evidence>
<dbReference type="PANTHER" id="PTHR36220:SF1">
    <property type="entry name" value="GAMMA TUBULIN COMPLEX COMPONENT C-TERMINAL DOMAIN-CONTAINING PROTEIN"/>
    <property type="match status" value="1"/>
</dbReference>
<dbReference type="eggNOG" id="ENOG502S1Y6">
    <property type="taxonomic scope" value="Eukaryota"/>
</dbReference>
<evidence type="ECO:0000256" key="5">
    <source>
        <dbReference type="SAM" id="MobiDB-lite"/>
    </source>
</evidence>
<dbReference type="InterPro" id="IPR011043">
    <property type="entry name" value="Gal_Oxase/kelch_b-propeller"/>
</dbReference>
<organism evidence="7">
    <name type="scientific">Aureococcus anophagefferens</name>
    <name type="common">Harmful bloom alga</name>
    <dbReference type="NCBI Taxonomy" id="44056"/>
    <lineage>
        <taxon>Eukaryota</taxon>
        <taxon>Sar</taxon>
        <taxon>Stramenopiles</taxon>
        <taxon>Ochrophyta</taxon>
        <taxon>Pelagophyceae</taxon>
        <taxon>Pelagomonadales</taxon>
        <taxon>Pelagomonadaceae</taxon>
        <taxon>Aureococcus</taxon>
    </lineage>
</organism>
<keyword evidence="3" id="KW-0325">Glycoprotein</keyword>
<feature type="region of interest" description="Disordered" evidence="5">
    <location>
        <begin position="48"/>
        <end position="125"/>
    </location>
</feature>
<sequence>DAELETSAAALAEATAGKAAAEATIATKDVELETSAAALADAIEKQETCEATVQSLEEANASGEGCPTPAPTPEPTPAPTPAPSVSPTPAPTTPAPTTAPTPAPSVSPTPAPTTPAPTTAPTPAPTWGVVEWIQRGDDIDGEAAGDESGRSVSLSADGATLAVGAPYNDGGGTDAGHVRVFAWDPVEETWVQRGDDIDGEAASDFSGISVSLSADGTALAVGASGNDGAGSNAGHARVFAWDPVDETWKQRGDDIDGEAAYDKYWSVSLSADGTTLAVGASGNDGAGSNAGHARMFAWDPDDETWVQRGDDIDGEAADDWSGYSVSLSADGTTLAVGAPYNDGGGTDAGHVRVFAWDPVEETWVQRGDDIDGEAANDYSGISVSLSADGTALAVGAYGNDGGGDRAGHARVFAWHSDDET</sequence>